<evidence type="ECO:0000313" key="1">
    <source>
        <dbReference type="EMBL" id="MBH3441421.1"/>
    </source>
</evidence>
<accession>A0ABS0MXH3</accession>
<sequence>MSNADQVAYMPEADDRDVKGAISSAAFSATYQLSAQFPEIDQNFEYHLCVVITEMLRGRSLVQGCMWGAELKRLVAE</sequence>
<reference evidence="1 2" key="1">
    <citation type="submission" date="2020-11" db="EMBL/GenBank/DDBJ databases">
        <title>Enhanced detection system for hospital associated transmission using whole genome sequencing surveillance.</title>
        <authorList>
            <person name="Harrison L.H."/>
            <person name="Van Tyne D."/>
            <person name="Marsh J.W."/>
            <person name="Griffith M.P."/>
            <person name="Snyder D.J."/>
            <person name="Cooper V.S."/>
            <person name="Mustapha M."/>
        </authorList>
    </citation>
    <scope>NUCLEOTIDE SEQUENCE [LARGE SCALE GENOMIC DNA]</scope>
    <source>
        <strain evidence="1 2">PSB00013</strain>
    </source>
</reference>
<dbReference type="EMBL" id="JADTXM010000020">
    <property type="protein sequence ID" value="MBH3441421.1"/>
    <property type="molecule type" value="Genomic_DNA"/>
</dbReference>
<organism evidence="1 2">
    <name type="scientific">Pseudomonas luteola</name>
    <dbReference type="NCBI Taxonomy" id="47886"/>
    <lineage>
        <taxon>Bacteria</taxon>
        <taxon>Pseudomonadati</taxon>
        <taxon>Pseudomonadota</taxon>
        <taxon>Gammaproteobacteria</taxon>
        <taxon>Pseudomonadales</taxon>
        <taxon>Pseudomonadaceae</taxon>
        <taxon>Pseudomonas</taxon>
    </lineage>
</organism>
<evidence type="ECO:0000313" key="2">
    <source>
        <dbReference type="Proteomes" id="UP000638986"/>
    </source>
</evidence>
<comment type="caution">
    <text evidence="1">The sequence shown here is derived from an EMBL/GenBank/DDBJ whole genome shotgun (WGS) entry which is preliminary data.</text>
</comment>
<proteinExistence type="predicted"/>
<name>A0ABS0MXH3_PSELU</name>
<protein>
    <submittedName>
        <fullName evidence="1">Uncharacterized protein</fullName>
    </submittedName>
</protein>
<gene>
    <name evidence="1" type="ORF">I5Q09_22320</name>
</gene>
<dbReference type="RefSeq" id="WP_125890019.1">
    <property type="nucleotide sequence ID" value="NZ_CP069264.1"/>
</dbReference>
<dbReference type="Proteomes" id="UP000638986">
    <property type="component" value="Unassembled WGS sequence"/>
</dbReference>